<evidence type="ECO:0000259" key="5">
    <source>
        <dbReference type="PROSITE" id="PS51296"/>
    </source>
</evidence>
<dbReference type="SUPFAM" id="SSF50022">
    <property type="entry name" value="ISP domain"/>
    <property type="match status" value="1"/>
</dbReference>
<dbReference type="GO" id="GO:0046872">
    <property type="term" value="F:metal ion binding"/>
    <property type="evidence" value="ECO:0007669"/>
    <property type="project" value="UniProtKB-KW"/>
</dbReference>
<feature type="domain" description="Rieske" evidence="5">
    <location>
        <begin position="4"/>
        <end position="114"/>
    </location>
</feature>
<dbReference type="RefSeq" id="WP_138194882.1">
    <property type="nucleotide sequence ID" value="NZ_VCIW01000008.1"/>
</dbReference>
<proteinExistence type="predicted"/>
<name>A0A5R9GBG4_9BACL</name>
<protein>
    <submittedName>
        <fullName evidence="6">Rieske (2Fe-2S) protein</fullName>
    </submittedName>
</protein>
<dbReference type="InterPro" id="IPR036922">
    <property type="entry name" value="Rieske_2Fe-2S_sf"/>
</dbReference>
<gene>
    <name evidence="6" type="ORF">FE782_14240</name>
</gene>
<evidence type="ECO:0000256" key="4">
    <source>
        <dbReference type="ARBA" id="ARBA00023014"/>
    </source>
</evidence>
<dbReference type="InterPro" id="IPR017941">
    <property type="entry name" value="Rieske_2Fe-2S"/>
</dbReference>
<keyword evidence="3" id="KW-0408">Iron</keyword>
<dbReference type="EMBL" id="VCIW01000008">
    <property type="protein sequence ID" value="TLS51656.1"/>
    <property type="molecule type" value="Genomic_DNA"/>
</dbReference>
<keyword evidence="4" id="KW-0411">Iron-sulfur</keyword>
<accession>A0A5R9GBG4</accession>
<evidence type="ECO:0000313" key="7">
    <source>
        <dbReference type="Proteomes" id="UP000309676"/>
    </source>
</evidence>
<dbReference type="GO" id="GO:0051537">
    <property type="term" value="F:2 iron, 2 sulfur cluster binding"/>
    <property type="evidence" value="ECO:0007669"/>
    <property type="project" value="UniProtKB-KW"/>
</dbReference>
<comment type="caution">
    <text evidence="6">The sequence shown here is derived from an EMBL/GenBank/DDBJ whole genome shotgun (WGS) entry which is preliminary data.</text>
</comment>
<dbReference type="PROSITE" id="PS51296">
    <property type="entry name" value="RIESKE"/>
    <property type="match status" value="1"/>
</dbReference>
<organism evidence="6 7">
    <name type="scientific">Paenibacillus antri</name>
    <dbReference type="NCBI Taxonomy" id="2582848"/>
    <lineage>
        <taxon>Bacteria</taxon>
        <taxon>Bacillati</taxon>
        <taxon>Bacillota</taxon>
        <taxon>Bacilli</taxon>
        <taxon>Bacillales</taxon>
        <taxon>Paenibacillaceae</taxon>
        <taxon>Paenibacillus</taxon>
    </lineage>
</organism>
<keyword evidence="1" id="KW-0001">2Fe-2S</keyword>
<dbReference type="AlphaFoldDB" id="A0A5R9GBG4"/>
<evidence type="ECO:0000313" key="6">
    <source>
        <dbReference type="EMBL" id="TLS51656.1"/>
    </source>
</evidence>
<dbReference type="Proteomes" id="UP000309676">
    <property type="component" value="Unassembled WGS sequence"/>
</dbReference>
<keyword evidence="7" id="KW-1185">Reference proteome</keyword>
<keyword evidence="2" id="KW-0479">Metal-binding</keyword>
<dbReference type="Pfam" id="PF00355">
    <property type="entry name" value="Rieske"/>
    <property type="match status" value="1"/>
</dbReference>
<evidence type="ECO:0000256" key="3">
    <source>
        <dbReference type="ARBA" id="ARBA00023004"/>
    </source>
</evidence>
<evidence type="ECO:0000256" key="2">
    <source>
        <dbReference type="ARBA" id="ARBA00022723"/>
    </source>
</evidence>
<dbReference type="GO" id="GO:0016705">
    <property type="term" value="F:oxidoreductase activity, acting on paired donors, with incorporation or reduction of molecular oxygen"/>
    <property type="evidence" value="ECO:0007669"/>
    <property type="project" value="UniProtKB-ARBA"/>
</dbReference>
<dbReference type="GO" id="GO:0004497">
    <property type="term" value="F:monooxygenase activity"/>
    <property type="evidence" value="ECO:0007669"/>
    <property type="project" value="UniProtKB-ARBA"/>
</dbReference>
<reference evidence="6 7" key="1">
    <citation type="submission" date="2019-05" db="EMBL/GenBank/DDBJ databases">
        <authorList>
            <person name="Narsing Rao M.P."/>
            <person name="Li W.J."/>
        </authorList>
    </citation>
    <scope>NUCLEOTIDE SEQUENCE [LARGE SCALE GENOMIC DNA]</scope>
    <source>
        <strain evidence="6 7">SYSU_K30003</strain>
    </source>
</reference>
<dbReference type="PANTHER" id="PTHR21496">
    <property type="entry name" value="FERREDOXIN-RELATED"/>
    <property type="match status" value="1"/>
</dbReference>
<dbReference type="CDD" id="cd03467">
    <property type="entry name" value="Rieske"/>
    <property type="match status" value="1"/>
</dbReference>
<dbReference type="PANTHER" id="PTHR21496:SF23">
    <property type="entry name" value="3-PHENYLPROPIONATE_CINNAMIC ACID DIOXYGENASE FERREDOXIN SUBUNIT"/>
    <property type="match status" value="1"/>
</dbReference>
<dbReference type="Gene3D" id="2.102.10.10">
    <property type="entry name" value="Rieske [2Fe-2S] iron-sulphur domain"/>
    <property type="match status" value="1"/>
</dbReference>
<dbReference type="OrthoDB" id="9795104at2"/>
<sequence>MTKYLVGKVGDIPPGGKKIVDAGSRSVGVYNVQGRYYALRNLCPHQGAALCTGVTTAFVTSSGPGDFAYECEGEIVRCPWHQWEFDVKTGQMVVDPATRTIAYEVSVEKYDVSVDDEEYIYVHIR</sequence>
<evidence type="ECO:0000256" key="1">
    <source>
        <dbReference type="ARBA" id="ARBA00022714"/>
    </source>
</evidence>